<accession>A0AAE0AQ67</accession>
<gene>
    <name evidence="2" type="ORF">Dsin_008654</name>
</gene>
<keyword evidence="1" id="KW-1133">Transmembrane helix</keyword>
<keyword evidence="1" id="KW-0472">Membrane</keyword>
<comment type="caution">
    <text evidence="2">The sequence shown here is derived from an EMBL/GenBank/DDBJ whole genome shotgun (WGS) entry which is preliminary data.</text>
</comment>
<dbReference type="AlphaFoldDB" id="A0AAE0AQ67"/>
<keyword evidence="3" id="KW-1185">Reference proteome</keyword>
<dbReference type="EMBL" id="JANJYJ010000003">
    <property type="protein sequence ID" value="KAK3221629.1"/>
    <property type="molecule type" value="Genomic_DNA"/>
</dbReference>
<proteinExistence type="predicted"/>
<keyword evidence="1" id="KW-0812">Transmembrane</keyword>
<dbReference type="Proteomes" id="UP001281410">
    <property type="component" value="Unassembled WGS sequence"/>
</dbReference>
<evidence type="ECO:0000313" key="2">
    <source>
        <dbReference type="EMBL" id="KAK3221629.1"/>
    </source>
</evidence>
<feature type="transmembrane region" description="Helical" evidence="1">
    <location>
        <begin position="6"/>
        <end position="28"/>
    </location>
</feature>
<evidence type="ECO:0000313" key="3">
    <source>
        <dbReference type="Proteomes" id="UP001281410"/>
    </source>
</evidence>
<protein>
    <submittedName>
        <fullName evidence="2">Uncharacterized protein</fullName>
    </submittedName>
</protein>
<organism evidence="2 3">
    <name type="scientific">Dipteronia sinensis</name>
    <dbReference type="NCBI Taxonomy" id="43782"/>
    <lineage>
        <taxon>Eukaryota</taxon>
        <taxon>Viridiplantae</taxon>
        <taxon>Streptophyta</taxon>
        <taxon>Embryophyta</taxon>
        <taxon>Tracheophyta</taxon>
        <taxon>Spermatophyta</taxon>
        <taxon>Magnoliopsida</taxon>
        <taxon>eudicotyledons</taxon>
        <taxon>Gunneridae</taxon>
        <taxon>Pentapetalae</taxon>
        <taxon>rosids</taxon>
        <taxon>malvids</taxon>
        <taxon>Sapindales</taxon>
        <taxon>Sapindaceae</taxon>
        <taxon>Hippocastanoideae</taxon>
        <taxon>Acereae</taxon>
        <taxon>Dipteronia</taxon>
    </lineage>
</organism>
<name>A0AAE0AQ67_9ROSI</name>
<sequence>MSMEKLHYFFINMFFLVFLLQFTFLTAYTPPNNYLFINSGSKSTVNVDDRSFVGDVIIDSGHSFAVGKSEPVQELPKFIIINRHSNSVSNSQSFQTEIII</sequence>
<reference evidence="2" key="1">
    <citation type="journal article" date="2023" name="Plant J.">
        <title>Genome sequences and population genomics provide insights into the demographic history, inbreeding, and mutation load of two 'living fossil' tree species of Dipteronia.</title>
        <authorList>
            <person name="Feng Y."/>
            <person name="Comes H.P."/>
            <person name="Chen J."/>
            <person name="Zhu S."/>
            <person name="Lu R."/>
            <person name="Zhang X."/>
            <person name="Li P."/>
            <person name="Qiu J."/>
            <person name="Olsen K.M."/>
            <person name="Qiu Y."/>
        </authorList>
    </citation>
    <scope>NUCLEOTIDE SEQUENCE</scope>
    <source>
        <strain evidence="2">NBL</strain>
    </source>
</reference>
<evidence type="ECO:0000256" key="1">
    <source>
        <dbReference type="SAM" id="Phobius"/>
    </source>
</evidence>